<evidence type="ECO:0000259" key="8">
    <source>
        <dbReference type="Pfam" id="PF13396"/>
    </source>
</evidence>
<protein>
    <submittedName>
        <fullName evidence="9">Phospholipase_D-nuclease N-terminal</fullName>
    </submittedName>
</protein>
<keyword evidence="5 7" id="KW-0472">Membrane</keyword>
<gene>
    <name evidence="9" type="ORF">SAMN04488242_1702</name>
</gene>
<dbReference type="GO" id="GO:0005886">
    <property type="term" value="C:plasma membrane"/>
    <property type="evidence" value="ECO:0007669"/>
    <property type="project" value="UniProtKB-SubCell"/>
</dbReference>
<keyword evidence="3 7" id="KW-0812">Transmembrane</keyword>
<evidence type="ECO:0000256" key="3">
    <source>
        <dbReference type="ARBA" id="ARBA00022692"/>
    </source>
</evidence>
<dbReference type="InterPro" id="IPR027379">
    <property type="entry name" value="CLS_N"/>
</dbReference>
<feature type="domain" description="Cardiolipin synthase N-terminal" evidence="8">
    <location>
        <begin position="13"/>
        <end position="57"/>
    </location>
</feature>
<dbReference type="EMBL" id="FNGP01000003">
    <property type="protein sequence ID" value="SDL50385.1"/>
    <property type="molecule type" value="Genomic_DNA"/>
</dbReference>
<dbReference type="STRING" id="686624.SAMN04488242_1702"/>
<sequence length="82" mass="9355">MLRVILIIAVVMLTVYCVVEVAQSRKYRVRTFPKWLWAFAVIAVPVVGPIGWLTLGRPRSEPARPLPPRAPDDDEDFLRGIR</sequence>
<evidence type="ECO:0000256" key="7">
    <source>
        <dbReference type="SAM" id="Phobius"/>
    </source>
</evidence>
<organism evidence="9 10">
    <name type="scientific">Tessaracoccus oleiagri</name>
    <dbReference type="NCBI Taxonomy" id="686624"/>
    <lineage>
        <taxon>Bacteria</taxon>
        <taxon>Bacillati</taxon>
        <taxon>Actinomycetota</taxon>
        <taxon>Actinomycetes</taxon>
        <taxon>Propionibacteriales</taxon>
        <taxon>Propionibacteriaceae</taxon>
        <taxon>Tessaracoccus</taxon>
    </lineage>
</organism>
<dbReference type="Proteomes" id="UP000199475">
    <property type="component" value="Unassembled WGS sequence"/>
</dbReference>
<dbReference type="RefSeq" id="WP_093251028.1">
    <property type="nucleotide sequence ID" value="NZ_FNGP01000003.1"/>
</dbReference>
<evidence type="ECO:0000256" key="4">
    <source>
        <dbReference type="ARBA" id="ARBA00022989"/>
    </source>
</evidence>
<reference evidence="9 10" key="1">
    <citation type="submission" date="2016-10" db="EMBL/GenBank/DDBJ databases">
        <authorList>
            <person name="de Groot N.N."/>
        </authorList>
    </citation>
    <scope>NUCLEOTIDE SEQUENCE [LARGE SCALE GENOMIC DNA]</scope>
    <source>
        <strain evidence="9 10">CGMCC 1.9159</strain>
    </source>
</reference>
<comment type="subcellular location">
    <subcellularLocation>
        <location evidence="1">Cell membrane</location>
        <topology evidence="1">Multi-pass membrane protein</topology>
    </subcellularLocation>
</comment>
<feature type="transmembrane region" description="Helical" evidence="7">
    <location>
        <begin position="35"/>
        <end position="55"/>
    </location>
</feature>
<keyword evidence="2" id="KW-1003">Cell membrane</keyword>
<evidence type="ECO:0000313" key="10">
    <source>
        <dbReference type="Proteomes" id="UP000199475"/>
    </source>
</evidence>
<evidence type="ECO:0000313" key="9">
    <source>
        <dbReference type="EMBL" id="SDL50385.1"/>
    </source>
</evidence>
<proteinExistence type="predicted"/>
<accession>A0A1G9KLX4</accession>
<evidence type="ECO:0000256" key="2">
    <source>
        <dbReference type="ARBA" id="ARBA00022475"/>
    </source>
</evidence>
<dbReference type="OrthoDB" id="3298527at2"/>
<name>A0A1G9KLX4_9ACTN</name>
<keyword evidence="10" id="KW-1185">Reference proteome</keyword>
<feature type="region of interest" description="Disordered" evidence="6">
    <location>
        <begin position="56"/>
        <end position="82"/>
    </location>
</feature>
<evidence type="ECO:0000256" key="5">
    <source>
        <dbReference type="ARBA" id="ARBA00023136"/>
    </source>
</evidence>
<evidence type="ECO:0000256" key="6">
    <source>
        <dbReference type="SAM" id="MobiDB-lite"/>
    </source>
</evidence>
<dbReference type="Pfam" id="PF13396">
    <property type="entry name" value="PLDc_N"/>
    <property type="match status" value="1"/>
</dbReference>
<evidence type="ECO:0000256" key="1">
    <source>
        <dbReference type="ARBA" id="ARBA00004651"/>
    </source>
</evidence>
<dbReference type="AlphaFoldDB" id="A0A1G9KLX4"/>
<keyword evidence="4 7" id="KW-1133">Transmembrane helix</keyword>